<dbReference type="Pfam" id="PF01739">
    <property type="entry name" value="CheR"/>
    <property type="match status" value="1"/>
</dbReference>
<reference evidence="8" key="1">
    <citation type="journal article" date="2015" name="Nature">
        <title>Complex archaea that bridge the gap between prokaryotes and eukaryotes.</title>
        <authorList>
            <person name="Spang A."/>
            <person name="Saw J.H."/>
            <person name="Jorgensen S.L."/>
            <person name="Zaremba-Niedzwiedzka K."/>
            <person name="Martijn J."/>
            <person name="Lind A.E."/>
            <person name="van Eijk R."/>
            <person name="Schleper C."/>
            <person name="Guy L."/>
            <person name="Ettema T.J."/>
        </authorList>
    </citation>
    <scope>NUCLEOTIDE SEQUENCE</scope>
</reference>
<accession>A0A0F9HML9</accession>
<dbReference type="InterPro" id="IPR022641">
    <property type="entry name" value="CheR_N"/>
</dbReference>
<sequence>MSTVNPKTAGSETRRGPGGLAHLLPRTADLTRRQFAQISALARSVCGLNLHSRKRELVKARLHKRLRQLQLDSFDEYLDYLRSDASADELVAMLDALVTNVTSFFRHVEQFEYLVGVVLPRKIAGAAESGRRLRIWSAGCSTGEEAYSIAIAVAETVPHIGAWDVAILATALSTGVLRRASDGVYTAERLRPIPLHLRGKYFTRVQARPKELYRVRENIRPLVHFRRLNLMGLWPMRGTFDVIFCRNVMIYFDKATQDRLIERLREVLAPGGTVFVGHSESLTNPDRGFRYVRPAIYEKP</sequence>
<dbReference type="EC" id="2.1.1.80" evidence="2"/>
<dbReference type="SUPFAM" id="SSF47757">
    <property type="entry name" value="Chemotaxis receptor methyltransferase CheR, N-terminal domain"/>
    <property type="match status" value="1"/>
</dbReference>
<protein>
    <recommendedName>
        <fullName evidence="2">protein-glutamate O-methyltransferase</fullName>
        <ecNumber evidence="2">2.1.1.80</ecNumber>
    </recommendedName>
</protein>
<dbReference type="InterPro" id="IPR026024">
    <property type="entry name" value="Chemotaxis_MeTrfase_CheR"/>
</dbReference>
<feature type="compositionally biased region" description="Polar residues" evidence="6">
    <location>
        <begin position="1"/>
        <end position="11"/>
    </location>
</feature>
<dbReference type="InterPro" id="IPR036804">
    <property type="entry name" value="CheR_N_sf"/>
</dbReference>
<dbReference type="Pfam" id="PF03705">
    <property type="entry name" value="CheR_N"/>
    <property type="match status" value="1"/>
</dbReference>
<dbReference type="Gene3D" id="1.10.155.10">
    <property type="entry name" value="Chemotaxis receptor methyltransferase CheR, N-terminal domain"/>
    <property type="match status" value="1"/>
</dbReference>
<dbReference type="SMART" id="SM00138">
    <property type="entry name" value="MeTrc"/>
    <property type="match status" value="1"/>
</dbReference>
<feature type="domain" description="CheR-type methyltransferase" evidence="7">
    <location>
        <begin position="23"/>
        <end position="300"/>
    </location>
</feature>
<dbReference type="InterPro" id="IPR022642">
    <property type="entry name" value="CheR_C"/>
</dbReference>
<dbReference type="GO" id="GO:0008983">
    <property type="term" value="F:protein-glutamate O-methyltransferase activity"/>
    <property type="evidence" value="ECO:0007669"/>
    <property type="project" value="UniProtKB-EC"/>
</dbReference>
<evidence type="ECO:0000313" key="8">
    <source>
        <dbReference type="EMBL" id="KKM04442.1"/>
    </source>
</evidence>
<dbReference type="PANTHER" id="PTHR24422:SF19">
    <property type="entry name" value="CHEMOTAXIS PROTEIN METHYLTRANSFERASE"/>
    <property type="match status" value="1"/>
</dbReference>
<dbReference type="CDD" id="cd02440">
    <property type="entry name" value="AdoMet_MTases"/>
    <property type="match status" value="1"/>
</dbReference>
<evidence type="ECO:0000259" key="7">
    <source>
        <dbReference type="PROSITE" id="PS50123"/>
    </source>
</evidence>
<keyword evidence="5" id="KW-0949">S-adenosyl-L-methionine</keyword>
<dbReference type="PANTHER" id="PTHR24422">
    <property type="entry name" value="CHEMOTAXIS PROTEIN METHYLTRANSFERASE"/>
    <property type="match status" value="1"/>
</dbReference>
<dbReference type="EMBL" id="LAZR01016453">
    <property type="protein sequence ID" value="KKM04442.1"/>
    <property type="molecule type" value="Genomic_DNA"/>
</dbReference>
<evidence type="ECO:0000256" key="1">
    <source>
        <dbReference type="ARBA" id="ARBA00001541"/>
    </source>
</evidence>
<organism evidence="8">
    <name type="scientific">marine sediment metagenome</name>
    <dbReference type="NCBI Taxonomy" id="412755"/>
    <lineage>
        <taxon>unclassified sequences</taxon>
        <taxon>metagenomes</taxon>
        <taxon>ecological metagenomes</taxon>
    </lineage>
</organism>
<evidence type="ECO:0000256" key="5">
    <source>
        <dbReference type="ARBA" id="ARBA00022691"/>
    </source>
</evidence>
<evidence type="ECO:0000256" key="3">
    <source>
        <dbReference type="ARBA" id="ARBA00022603"/>
    </source>
</evidence>
<dbReference type="InterPro" id="IPR000780">
    <property type="entry name" value="CheR_MeTrfase"/>
</dbReference>
<feature type="region of interest" description="Disordered" evidence="6">
    <location>
        <begin position="1"/>
        <end position="20"/>
    </location>
</feature>
<keyword evidence="3" id="KW-0489">Methyltransferase</keyword>
<proteinExistence type="predicted"/>
<evidence type="ECO:0000256" key="6">
    <source>
        <dbReference type="SAM" id="MobiDB-lite"/>
    </source>
</evidence>
<evidence type="ECO:0000256" key="2">
    <source>
        <dbReference type="ARBA" id="ARBA00012534"/>
    </source>
</evidence>
<dbReference type="SUPFAM" id="SSF53335">
    <property type="entry name" value="S-adenosyl-L-methionine-dependent methyltransferases"/>
    <property type="match status" value="1"/>
</dbReference>
<dbReference type="InterPro" id="IPR029063">
    <property type="entry name" value="SAM-dependent_MTases_sf"/>
</dbReference>
<keyword evidence="4" id="KW-0808">Transferase</keyword>
<dbReference type="InterPro" id="IPR050903">
    <property type="entry name" value="Bact_Chemotaxis_MeTrfase"/>
</dbReference>
<dbReference type="PIRSF" id="PIRSF000410">
    <property type="entry name" value="CheR"/>
    <property type="match status" value="1"/>
</dbReference>
<comment type="caution">
    <text evidence="8">The sequence shown here is derived from an EMBL/GenBank/DDBJ whole genome shotgun (WGS) entry which is preliminary data.</text>
</comment>
<dbReference type="GO" id="GO:0032259">
    <property type="term" value="P:methylation"/>
    <property type="evidence" value="ECO:0007669"/>
    <property type="project" value="UniProtKB-KW"/>
</dbReference>
<dbReference type="PRINTS" id="PR00996">
    <property type="entry name" value="CHERMTFRASE"/>
</dbReference>
<comment type="catalytic activity">
    <reaction evidence="1">
        <text>L-glutamyl-[protein] + S-adenosyl-L-methionine = [protein]-L-glutamate 5-O-methyl ester + S-adenosyl-L-homocysteine</text>
        <dbReference type="Rhea" id="RHEA:24452"/>
        <dbReference type="Rhea" id="RHEA-COMP:10208"/>
        <dbReference type="Rhea" id="RHEA-COMP:10311"/>
        <dbReference type="ChEBI" id="CHEBI:29973"/>
        <dbReference type="ChEBI" id="CHEBI:57856"/>
        <dbReference type="ChEBI" id="CHEBI:59789"/>
        <dbReference type="ChEBI" id="CHEBI:82795"/>
        <dbReference type="EC" id="2.1.1.80"/>
    </reaction>
</comment>
<evidence type="ECO:0000256" key="4">
    <source>
        <dbReference type="ARBA" id="ARBA00022679"/>
    </source>
</evidence>
<name>A0A0F9HML9_9ZZZZ</name>
<dbReference type="Gene3D" id="3.40.50.150">
    <property type="entry name" value="Vaccinia Virus protein VP39"/>
    <property type="match status" value="1"/>
</dbReference>
<dbReference type="PROSITE" id="PS50123">
    <property type="entry name" value="CHER"/>
    <property type="match status" value="1"/>
</dbReference>
<dbReference type="AlphaFoldDB" id="A0A0F9HML9"/>
<gene>
    <name evidence="8" type="ORF">LCGC14_1764210</name>
</gene>